<evidence type="ECO:0008006" key="12">
    <source>
        <dbReference type="Google" id="ProtNLM"/>
    </source>
</evidence>
<feature type="region of interest" description="Disordered" evidence="5">
    <location>
        <begin position="30"/>
        <end position="74"/>
    </location>
</feature>
<keyword evidence="3" id="KW-0862">Zinc</keyword>
<feature type="compositionally biased region" description="Acidic residues" evidence="5">
    <location>
        <begin position="757"/>
        <end position="775"/>
    </location>
</feature>
<sequence length="803" mass="87930">MPSLVPEFIINPVLRQARQLSSNFSNSGLTTPLENSSAQSAALTDSSVFDDDETTGPPTKERQPLKQQQQAGSLAHSTNVWGSLGLRRIFSTPAVEPSDMIAAIPSSSRVTFPQCIRTSSLQTELEQEYEDSLAPESATADASSNPATQGQMRDTTGGLDEPFVGGADLPINGEQLDRPEEGEAGTSVPLSLPTGFFGNVELPEDDGMQALRRRILAVQSRDIVSTEKARLIHGLLMENYKQSQKPVQLLRPQTPTSLARALQVEGQPQLATTPSSSSALGTLETLKFWHAAYNLTHSTPTLQARPLTLTEADLQPTYVPDLTSNSADGDSIARDEDGRKLYGCEHYRRNVKLQCYTCERWYTCRLCHNDAEDHTLPRSSTRNMLCMLCGYAQRAGAVCAKCGESAARYYCGICKLWNDDPDKSIYHCSDCGICRVGEGLGKDFFHCKKCGSCIAINQEESHRCREGVMDCDCPICSEYIFTTHKKVVTMKCGHMIHDDCRAQYIKRSYKCPICNKSVENMESMFRRLDKHLEEQPMPEEYANTRAVILCNDCEAKTSTSYHWGGLRCEVCLSYNTVELLLLNPPATHNGQSDLTASDVVDSAGTTAAAAAAVATLAASTARTLADAANVSAHSTSLPPKPLPLSPQLPPSLLPDPGNALMTPQSPPKMSFRSASPAYMTSHARAPVLATAPPGYSEEGFELEGDEDDYCRSPGMEDGDIFGLFDRAAALSWGRRTVSPYFGGGKKDDDQDLRGEEDKDNDDGDDDDDDDDDDDNEDKKDEDADEDDEDEDEDEDEIQLLGHR</sequence>
<feature type="domain" description="C2H2-type" evidence="7">
    <location>
        <begin position="509"/>
        <end position="536"/>
    </location>
</feature>
<feature type="domain" description="RING-type" evidence="6">
    <location>
        <begin position="473"/>
        <end position="515"/>
    </location>
</feature>
<evidence type="ECO:0000256" key="3">
    <source>
        <dbReference type="ARBA" id="ARBA00022833"/>
    </source>
</evidence>
<protein>
    <recommendedName>
        <fullName evidence="12">Chy and ring finger domain protein</fullName>
    </recommendedName>
</protein>
<feature type="region of interest" description="Disordered" evidence="5">
    <location>
        <begin position="736"/>
        <end position="803"/>
    </location>
</feature>
<reference evidence="10 11" key="1">
    <citation type="submission" date="2024-01" db="EMBL/GenBank/DDBJ databases">
        <authorList>
            <person name="Allen C."/>
            <person name="Tagirdzhanova G."/>
        </authorList>
    </citation>
    <scope>NUCLEOTIDE SEQUENCE [LARGE SCALE GENOMIC DNA]</scope>
    <source>
        <strain evidence="10 11">CBS 573.63</strain>
    </source>
</reference>
<dbReference type="Pfam" id="PF13639">
    <property type="entry name" value="zf-RING_2"/>
    <property type="match status" value="1"/>
</dbReference>
<evidence type="ECO:0000259" key="7">
    <source>
        <dbReference type="PROSITE" id="PS50157"/>
    </source>
</evidence>
<gene>
    <name evidence="10" type="ORF">SEPCBS57363_002309</name>
</gene>
<dbReference type="InterPro" id="IPR037274">
    <property type="entry name" value="Znf_CHY_sf"/>
</dbReference>
<dbReference type="InterPro" id="IPR039512">
    <property type="entry name" value="RCHY1_zinc-ribbon"/>
</dbReference>
<feature type="domain" description="CHY-type" evidence="8">
    <location>
        <begin position="337"/>
        <end position="404"/>
    </location>
</feature>
<dbReference type="PROSITE" id="PS51270">
    <property type="entry name" value="ZF_CTCHY"/>
    <property type="match status" value="1"/>
</dbReference>
<feature type="compositionally biased region" description="Polar residues" evidence="5">
    <location>
        <begin position="65"/>
        <end position="74"/>
    </location>
</feature>
<dbReference type="Proteomes" id="UP001642501">
    <property type="component" value="Unassembled WGS sequence"/>
</dbReference>
<feature type="region of interest" description="Disordered" evidence="5">
    <location>
        <begin position="632"/>
        <end position="674"/>
    </location>
</feature>
<evidence type="ECO:0000256" key="4">
    <source>
        <dbReference type="PROSITE-ProRule" id="PRU00601"/>
    </source>
</evidence>
<dbReference type="InterPro" id="IPR016024">
    <property type="entry name" value="ARM-type_fold"/>
</dbReference>
<organism evidence="10 11">
    <name type="scientific">Sporothrix epigloea</name>
    <dbReference type="NCBI Taxonomy" id="1892477"/>
    <lineage>
        <taxon>Eukaryota</taxon>
        <taxon>Fungi</taxon>
        <taxon>Dikarya</taxon>
        <taxon>Ascomycota</taxon>
        <taxon>Pezizomycotina</taxon>
        <taxon>Sordariomycetes</taxon>
        <taxon>Sordariomycetidae</taxon>
        <taxon>Ophiostomatales</taxon>
        <taxon>Ophiostomataceae</taxon>
        <taxon>Sporothrix</taxon>
    </lineage>
</organism>
<evidence type="ECO:0000259" key="8">
    <source>
        <dbReference type="PROSITE" id="PS51266"/>
    </source>
</evidence>
<dbReference type="PROSITE" id="PS50157">
    <property type="entry name" value="ZINC_FINGER_C2H2_2"/>
    <property type="match status" value="1"/>
</dbReference>
<feature type="compositionally biased region" description="Basic and acidic residues" evidence="5">
    <location>
        <begin position="744"/>
        <end position="756"/>
    </location>
</feature>
<dbReference type="PROSITE" id="PS51266">
    <property type="entry name" value="ZF_CHY"/>
    <property type="match status" value="1"/>
</dbReference>
<evidence type="ECO:0000256" key="2">
    <source>
        <dbReference type="ARBA" id="ARBA00022771"/>
    </source>
</evidence>
<feature type="region of interest" description="Disordered" evidence="5">
    <location>
        <begin position="123"/>
        <end position="190"/>
    </location>
</feature>
<feature type="compositionally biased region" description="Polar residues" evidence="5">
    <location>
        <begin position="30"/>
        <end position="47"/>
    </location>
</feature>
<keyword evidence="2 4" id="KW-0863">Zinc-finger</keyword>
<dbReference type="SUPFAM" id="SSF161245">
    <property type="entry name" value="Zinc hairpin stack"/>
    <property type="match status" value="1"/>
</dbReference>
<dbReference type="Gene3D" id="3.30.40.10">
    <property type="entry name" value="Zinc/RING finger domain, C3HC4 (zinc finger)"/>
    <property type="match status" value="1"/>
</dbReference>
<evidence type="ECO:0000313" key="10">
    <source>
        <dbReference type="EMBL" id="CAK7266868.1"/>
    </source>
</evidence>
<proteinExistence type="predicted"/>
<keyword evidence="11" id="KW-1185">Reference proteome</keyword>
<dbReference type="InterPro" id="IPR008913">
    <property type="entry name" value="Znf_CHY"/>
</dbReference>
<dbReference type="InterPro" id="IPR013083">
    <property type="entry name" value="Znf_RING/FYVE/PHD"/>
</dbReference>
<keyword evidence="1" id="KW-0479">Metal-binding</keyword>
<dbReference type="InterPro" id="IPR037275">
    <property type="entry name" value="Znf_CTCHY_sf"/>
</dbReference>
<feature type="compositionally biased region" description="Polar residues" evidence="5">
    <location>
        <begin position="140"/>
        <end position="154"/>
    </location>
</feature>
<dbReference type="EMBL" id="CAWUOM010000029">
    <property type="protein sequence ID" value="CAK7266868.1"/>
    <property type="molecule type" value="Genomic_DNA"/>
</dbReference>
<evidence type="ECO:0000256" key="1">
    <source>
        <dbReference type="ARBA" id="ARBA00022723"/>
    </source>
</evidence>
<dbReference type="SUPFAM" id="SSF57850">
    <property type="entry name" value="RING/U-box"/>
    <property type="match status" value="1"/>
</dbReference>
<dbReference type="InterPro" id="IPR017921">
    <property type="entry name" value="Znf_CTCHY"/>
</dbReference>
<dbReference type="PROSITE" id="PS50089">
    <property type="entry name" value="ZF_RING_2"/>
    <property type="match status" value="1"/>
</dbReference>
<name>A0ABP0DF61_9PEZI</name>
<dbReference type="CDD" id="cd16464">
    <property type="entry name" value="RING-H2_Pirh2-like"/>
    <property type="match status" value="1"/>
</dbReference>
<dbReference type="InterPro" id="IPR001841">
    <property type="entry name" value="Znf_RING"/>
</dbReference>
<evidence type="ECO:0000259" key="6">
    <source>
        <dbReference type="PROSITE" id="PS50089"/>
    </source>
</evidence>
<evidence type="ECO:0000256" key="5">
    <source>
        <dbReference type="SAM" id="MobiDB-lite"/>
    </source>
</evidence>
<dbReference type="PANTHER" id="PTHR21319:SF0">
    <property type="entry name" value="AND RING FINGER DOMAIN PROTEIN, PUTATIVE (AFU_ORTHOLOGUE AFUA_1G08900)-RELATED"/>
    <property type="match status" value="1"/>
</dbReference>
<feature type="compositionally biased region" description="Acidic residues" evidence="5">
    <location>
        <begin position="698"/>
        <end position="708"/>
    </location>
</feature>
<dbReference type="SUPFAM" id="SSF161219">
    <property type="entry name" value="CHY zinc finger-like"/>
    <property type="match status" value="1"/>
</dbReference>
<feature type="compositionally biased region" description="Pro residues" evidence="5">
    <location>
        <begin position="638"/>
        <end position="653"/>
    </location>
</feature>
<dbReference type="Gene3D" id="2.20.28.10">
    <property type="match status" value="1"/>
</dbReference>
<accession>A0ABP0DF61</accession>
<dbReference type="SMART" id="SM00184">
    <property type="entry name" value="RING"/>
    <property type="match status" value="1"/>
</dbReference>
<feature type="region of interest" description="Disordered" evidence="5">
    <location>
        <begin position="689"/>
        <end position="713"/>
    </location>
</feature>
<comment type="caution">
    <text evidence="10">The sequence shown here is derived from an EMBL/GenBank/DDBJ whole genome shotgun (WGS) entry which is preliminary data.</text>
</comment>
<dbReference type="Pfam" id="PF14599">
    <property type="entry name" value="zinc_ribbon_6"/>
    <property type="match status" value="1"/>
</dbReference>
<dbReference type="PANTHER" id="PTHR21319">
    <property type="entry name" value="RING FINGER AND CHY ZINC FINGER DOMAIN-CONTAINING PROTEIN 1"/>
    <property type="match status" value="1"/>
</dbReference>
<dbReference type="InterPro" id="IPR013087">
    <property type="entry name" value="Znf_C2H2_type"/>
</dbReference>
<feature type="domain" description="CTCHY-type" evidence="9">
    <location>
        <begin position="406"/>
        <end position="472"/>
    </location>
</feature>
<dbReference type="Pfam" id="PF05495">
    <property type="entry name" value="zf-CHY"/>
    <property type="match status" value="1"/>
</dbReference>
<evidence type="ECO:0000259" key="9">
    <source>
        <dbReference type="PROSITE" id="PS51270"/>
    </source>
</evidence>
<dbReference type="SUPFAM" id="SSF48371">
    <property type="entry name" value="ARM repeat"/>
    <property type="match status" value="1"/>
</dbReference>
<evidence type="ECO:0000313" key="11">
    <source>
        <dbReference type="Proteomes" id="UP001642501"/>
    </source>
</evidence>
<feature type="compositionally biased region" description="Acidic residues" evidence="5">
    <location>
        <begin position="782"/>
        <end position="797"/>
    </location>
</feature>